<organism evidence="2 3">
    <name type="scientific">Chitinophaga qingshengii</name>
    <dbReference type="NCBI Taxonomy" id="1569794"/>
    <lineage>
        <taxon>Bacteria</taxon>
        <taxon>Pseudomonadati</taxon>
        <taxon>Bacteroidota</taxon>
        <taxon>Chitinophagia</taxon>
        <taxon>Chitinophagales</taxon>
        <taxon>Chitinophagaceae</taxon>
        <taxon>Chitinophaga</taxon>
    </lineage>
</organism>
<dbReference type="RefSeq" id="WP_188090045.1">
    <property type="nucleotide sequence ID" value="NZ_JACVFC010000003.1"/>
</dbReference>
<evidence type="ECO:0008006" key="4">
    <source>
        <dbReference type="Google" id="ProtNLM"/>
    </source>
</evidence>
<evidence type="ECO:0000256" key="1">
    <source>
        <dbReference type="PROSITE-ProRule" id="PRU00339"/>
    </source>
</evidence>
<dbReference type="PROSITE" id="PS50005">
    <property type="entry name" value="TPR"/>
    <property type="match status" value="1"/>
</dbReference>
<proteinExistence type="predicted"/>
<dbReference type="SUPFAM" id="SSF48452">
    <property type="entry name" value="TPR-like"/>
    <property type="match status" value="1"/>
</dbReference>
<keyword evidence="1" id="KW-0802">TPR repeat</keyword>
<dbReference type="InterPro" id="IPR019734">
    <property type="entry name" value="TPR_rpt"/>
</dbReference>
<dbReference type="EMBL" id="JACVFC010000003">
    <property type="protein sequence ID" value="MBC9932917.1"/>
    <property type="molecule type" value="Genomic_DNA"/>
</dbReference>
<dbReference type="Gene3D" id="1.25.40.10">
    <property type="entry name" value="Tetratricopeptide repeat domain"/>
    <property type="match status" value="1"/>
</dbReference>
<reference evidence="2 3" key="1">
    <citation type="submission" date="2020-09" db="EMBL/GenBank/DDBJ databases">
        <title>Genome sequences of type strains of Chitinophaga qingshengii and Chitinophaga varians.</title>
        <authorList>
            <person name="Kittiwongwattana C."/>
        </authorList>
    </citation>
    <scope>NUCLEOTIDE SEQUENCE [LARGE SCALE GENOMIC DNA]</scope>
    <source>
        <strain evidence="2 3">JCM 30026</strain>
    </source>
</reference>
<keyword evidence="3" id="KW-1185">Reference proteome</keyword>
<comment type="caution">
    <text evidence="2">The sequence shown here is derived from an EMBL/GenBank/DDBJ whole genome shotgun (WGS) entry which is preliminary data.</text>
</comment>
<evidence type="ECO:0000313" key="2">
    <source>
        <dbReference type="EMBL" id="MBC9932917.1"/>
    </source>
</evidence>
<feature type="repeat" description="TPR" evidence="1">
    <location>
        <begin position="188"/>
        <end position="221"/>
    </location>
</feature>
<name>A0ABR7TR06_9BACT</name>
<sequence length="322" mass="36332">MASRITRKKVALPAALKNLLHDLLQEATQLQSTDIQLAADKTAAAWALVPEPRFNTNCTLMVLNDHVQRLLEAGRIHEASNIAGLWVAETESRPRPVYEMRAYILFAASLMHLQKPAEAKIILRMIYKYGAKRADFKGLPVLYWDLFCNPRVSDEVVMERFREEVVAPAAALPTQEPFELHPQIVDRIQQQIDLGHRAFAEGNYEKAVVAWTRALKKIPSPKSGFGQSLALNASIGDAYFKLRDYRQARVYLEAAKANTAENGNTNAFVLMRLGEVMLELDERPAAREYMIQAYSIGGEQLFEAEETEYRNFLASCMKMAQG</sequence>
<evidence type="ECO:0000313" key="3">
    <source>
        <dbReference type="Proteomes" id="UP000659124"/>
    </source>
</evidence>
<protein>
    <recommendedName>
        <fullName evidence="4">Tetratricopeptide repeat protein</fullName>
    </recommendedName>
</protein>
<dbReference type="InterPro" id="IPR011990">
    <property type="entry name" value="TPR-like_helical_dom_sf"/>
</dbReference>
<dbReference type="Proteomes" id="UP000659124">
    <property type="component" value="Unassembled WGS sequence"/>
</dbReference>
<gene>
    <name evidence="2" type="ORF">ICL07_21190</name>
</gene>
<accession>A0ABR7TR06</accession>